<dbReference type="Pfam" id="PF22435">
    <property type="entry name" value="MRM3-like_sub_bind"/>
    <property type="match status" value="1"/>
</dbReference>
<dbReference type="Gene3D" id="3.30.1330.30">
    <property type="match status" value="1"/>
</dbReference>
<evidence type="ECO:0000313" key="6">
    <source>
        <dbReference type="EMBL" id="SHE34991.1"/>
    </source>
</evidence>
<evidence type="ECO:0000256" key="1">
    <source>
        <dbReference type="ARBA" id="ARBA00007228"/>
    </source>
</evidence>
<dbReference type="GO" id="GO:0032259">
    <property type="term" value="P:methylation"/>
    <property type="evidence" value="ECO:0007669"/>
    <property type="project" value="UniProtKB-KW"/>
</dbReference>
<dbReference type="Pfam" id="PF00588">
    <property type="entry name" value="SpoU_methylase"/>
    <property type="match status" value="1"/>
</dbReference>
<name>A0A1M4SS49_9BACE</name>
<feature type="domain" description="MRM3-like substrate binding" evidence="5">
    <location>
        <begin position="17"/>
        <end position="97"/>
    </location>
</feature>
<dbReference type="Proteomes" id="UP000184509">
    <property type="component" value="Unassembled WGS sequence"/>
</dbReference>
<reference evidence="6 7" key="1">
    <citation type="submission" date="2016-11" db="EMBL/GenBank/DDBJ databases">
        <authorList>
            <person name="Jaros S."/>
            <person name="Januszkiewicz K."/>
            <person name="Wedrychowicz H."/>
        </authorList>
    </citation>
    <scope>NUCLEOTIDE SEQUENCE [LARGE SCALE GENOMIC DNA]</scope>
    <source>
        <strain evidence="6 7">DSM 26991</strain>
    </source>
</reference>
<evidence type="ECO:0000313" key="7">
    <source>
        <dbReference type="Proteomes" id="UP000184509"/>
    </source>
</evidence>
<dbReference type="InterPro" id="IPR029064">
    <property type="entry name" value="Ribosomal_eL30-like_sf"/>
</dbReference>
<keyword evidence="3 6" id="KW-0808">Transferase</keyword>
<keyword evidence="7" id="KW-1185">Reference proteome</keyword>
<dbReference type="GO" id="GO:0008173">
    <property type="term" value="F:RNA methyltransferase activity"/>
    <property type="evidence" value="ECO:0007669"/>
    <property type="project" value="InterPro"/>
</dbReference>
<evidence type="ECO:0000256" key="3">
    <source>
        <dbReference type="ARBA" id="ARBA00022679"/>
    </source>
</evidence>
<feature type="domain" description="tRNA/rRNA methyltransferase SpoU type" evidence="4">
    <location>
        <begin position="115"/>
        <end position="254"/>
    </location>
</feature>
<sequence length="262" mass="29337">MLQNIYKLTTLLMISKNKIKYIHSLELKKNRKEDNVFVAEGHKLVGDLLGNFSCKYLAATQEWWNENPSAKADEMAIVTNEELSKASFLKTPQSVLAIFEQDNSPVDLSIIRNSLCLALDDIQDPGNLGTIIRLADWFGIEHIFCSPNTVDVYNPKAIQATMGGIARVKLHYGSLLELITQLDNYPVYGTFLNGDNLYSKDLSPVGLIVMGNEGNGISPEVERLINQRLYIPNYPQNRATSESLNVAIATSIVCAEFRRRIL</sequence>
<proteinExistence type="inferred from homology"/>
<evidence type="ECO:0000259" key="5">
    <source>
        <dbReference type="Pfam" id="PF22435"/>
    </source>
</evidence>
<dbReference type="CDD" id="cd18109">
    <property type="entry name" value="SpoU-like_RNA-MTase"/>
    <property type="match status" value="1"/>
</dbReference>
<dbReference type="InterPro" id="IPR029026">
    <property type="entry name" value="tRNA_m1G_MTases_N"/>
</dbReference>
<dbReference type="GO" id="GO:0006396">
    <property type="term" value="P:RNA processing"/>
    <property type="evidence" value="ECO:0007669"/>
    <property type="project" value="InterPro"/>
</dbReference>
<dbReference type="InterPro" id="IPR051259">
    <property type="entry name" value="rRNA_Methyltransferase"/>
</dbReference>
<accession>A0A1M4SS49</accession>
<dbReference type="PANTHER" id="PTHR43191">
    <property type="entry name" value="RRNA METHYLTRANSFERASE 3"/>
    <property type="match status" value="1"/>
</dbReference>
<dbReference type="STRING" id="1297750.SAMN05444405_101180"/>
<evidence type="ECO:0000256" key="2">
    <source>
        <dbReference type="ARBA" id="ARBA00022603"/>
    </source>
</evidence>
<dbReference type="SUPFAM" id="SSF75217">
    <property type="entry name" value="alpha/beta knot"/>
    <property type="match status" value="1"/>
</dbReference>
<dbReference type="GO" id="GO:0003723">
    <property type="term" value="F:RNA binding"/>
    <property type="evidence" value="ECO:0007669"/>
    <property type="project" value="InterPro"/>
</dbReference>
<keyword evidence="2 6" id="KW-0489">Methyltransferase</keyword>
<dbReference type="InterPro" id="IPR001537">
    <property type="entry name" value="SpoU_MeTrfase"/>
</dbReference>
<dbReference type="PANTHER" id="PTHR43191:SF2">
    <property type="entry name" value="RRNA METHYLTRANSFERASE 3, MITOCHONDRIAL"/>
    <property type="match status" value="1"/>
</dbReference>
<dbReference type="InterPro" id="IPR053888">
    <property type="entry name" value="MRM3-like_sub_bind"/>
</dbReference>
<gene>
    <name evidence="6" type="ORF">SAMN05444405_101180</name>
</gene>
<comment type="similarity">
    <text evidence="1">Belongs to the class IV-like SAM-binding methyltransferase superfamily. RNA methyltransferase TrmH family.</text>
</comment>
<organism evidence="6 7">
    <name type="scientific">Bacteroides luti</name>
    <dbReference type="NCBI Taxonomy" id="1297750"/>
    <lineage>
        <taxon>Bacteria</taxon>
        <taxon>Pseudomonadati</taxon>
        <taxon>Bacteroidota</taxon>
        <taxon>Bacteroidia</taxon>
        <taxon>Bacteroidales</taxon>
        <taxon>Bacteroidaceae</taxon>
        <taxon>Bacteroides</taxon>
    </lineage>
</organism>
<dbReference type="InterPro" id="IPR029028">
    <property type="entry name" value="Alpha/beta_knot_MTases"/>
</dbReference>
<evidence type="ECO:0000259" key="4">
    <source>
        <dbReference type="Pfam" id="PF00588"/>
    </source>
</evidence>
<dbReference type="Gene3D" id="3.40.1280.10">
    <property type="match status" value="1"/>
</dbReference>
<dbReference type="EMBL" id="FQTV01000001">
    <property type="protein sequence ID" value="SHE34991.1"/>
    <property type="molecule type" value="Genomic_DNA"/>
</dbReference>
<dbReference type="SUPFAM" id="SSF55315">
    <property type="entry name" value="L30e-like"/>
    <property type="match status" value="1"/>
</dbReference>
<dbReference type="AlphaFoldDB" id="A0A1M4SS49"/>
<protein>
    <submittedName>
        <fullName evidence="6">RNA methyltransferase, TrmH family</fullName>
    </submittedName>
</protein>